<comment type="caution">
    <text evidence="2">The sequence shown here is derived from an EMBL/GenBank/DDBJ whole genome shotgun (WGS) entry which is preliminary data.</text>
</comment>
<dbReference type="RefSeq" id="WP_326072536.1">
    <property type="nucleotide sequence ID" value="NZ_JARLKY010000030.1"/>
</dbReference>
<dbReference type="PANTHER" id="PTHR47245">
    <property type="entry name" value="PEPTIDYLPROLYL ISOMERASE"/>
    <property type="match status" value="1"/>
</dbReference>
<reference evidence="2 3" key="1">
    <citation type="submission" date="2023-03" db="EMBL/GenBank/DDBJ databases">
        <title>Bacillus Genome Sequencing.</title>
        <authorList>
            <person name="Dunlap C."/>
        </authorList>
    </citation>
    <scope>NUCLEOTIDE SEQUENCE [LARGE SCALE GENOMIC DNA]</scope>
    <source>
        <strain evidence="2 3">BD-533</strain>
    </source>
</reference>
<organism evidence="2 3">
    <name type="scientific">Paenibacillus alba</name>
    <dbReference type="NCBI Taxonomy" id="1197127"/>
    <lineage>
        <taxon>Bacteria</taxon>
        <taxon>Bacillati</taxon>
        <taxon>Bacillota</taxon>
        <taxon>Bacilli</taxon>
        <taxon>Bacillales</taxon>
        <taxon>Paenibacillaceae</taxon>
        <taxon>Paenibacillus</taxon>
    </lineage>
</organism>
<dbReference type="PANTHER" id="PTHR47245:SF2">
    <property type="entry name" value="PEPTIDYL-PROLYL CIS-TRANS ISOMERASE HP_0175-RELATED"/>
    <property type="match status" value="1"/>
</dbReference>
<protein>
    <submittedName>
        <fullName evidence="2">Peptidyl-prolyl cis-trans isomerase</fullName>
    </submittedName>
</protein>
<gene>
    <name evidence="2" type="ORF">P4I72_14080</name>
</gene>
<keyword evidence="3" id="KW-1185">Reference proteome</keyword>
<dbReference type="InterPro" id="IPR027304">
    <property type="entry name" value="Trigger_fact/SurA_dom_sf"/>
</dbReference>
<feature type="domain" description="PpiC" evidence="1">
    <location>
        <begin position="149"/>
        <end position="278"/>
    </location>
</feature>
<evidence type="ECO:0000259" key="1">
    <source>
        <dbReference type="Pfam" id="PF13145"/>
    </source>
</evidence>
<dbReference type="Pfam" id="PF13145">
    <property type="entry name" value="Rotamase_2"/>
    <property type="match status" value="1"/>
</dbReference>
<dbReference type="SUPFAM" id="SSF109998">
    <property type="entry name" value="Triger factor/SurA peptide-binding domain-like"/>
    <property type="match status" value="1"/>
</dbReference>
<sequence>MKGLAICLSAVLIIGAGILTFRQETGLQGESLIAKVDGVPIEYREYQLILQDLRSTTPPEKLKELALKSLTAIKVEQAWAKEKGLIDDLSYSSELKRWKQENERRNQAVRQKKPIYGPIQYDERGFYEYELSNLRIRLKEAVSKQDYKISDDVLKTRYEAIKEQQFKKPDTIQLWKVAIPDQDGKGKERMKQASDKLAQGEDFKQIAQSYAIDGKGWELSIHADNQKQISETAPILFEEALKLPAGQQSPVFEENGTLFIVKCAARTQGGYEPFEQVKRQVSSFYVEEKYKEEVERRTQAARTEIVQTNLDKVKIT</sequence>
<dbReference type="InterPro" id="IPR046357">
    <property type="entry name" value="PPIase_dom_sf"/>
</dbReference>
<evidence type="ECO:0000313" key="3">
    <source>
        <dbReference type="Proteomes" id="UP001338137"/>
    </source>
</evidence>
<accession>A0ABU6G2R8</accession>
<keyword evidence="2" id="KW-0413">Isomerase</keyword>
<dbReference type="Proteomes" id="UP001338137">
    <property type="component" value="Unassembled WGS sequence"/>
</dbReference>
<dbReference type="InterPro" id="IPR050245">
    <property type="entry name" value="PrsA_foldase"/>
</dbReference>
<proteinExistence type="predicted"/>
<dbReference type="InterPro" id="IPR000297">
    <property type="entry name" value="PPIase_PpiC"/>
</dbReference>
<name>A0ABU6G2R8_9BACL</name>
<dbReference type="EMBL" id="JARLKY010000030">
    <property type="protein sequence ID" value="MEC0228256.1"/>
    <property type="molecule type" value="Genomic_DNA"/>
</dbReference>
<evidence type="ECO:0000313" key="2">
    <source>
        <dbReference type="EMBL" id="MEC0228256.1"/>
    </source>
</evidence>
<dbReference type="SUPFAM" id="SSF54534">
    <property type="entry name" value="FKBP-like"/>
    <property type="match status" value="1"/>
</dbReference>
<dbReference type="Gene3D" id="3.10.50.40">
    <property type="match status" value="1"/>
</dbReference>
<dbReference type="GO" id="GO:0016853">
    <property type="term" value="F:isomerase activity"/>
    <property type="evidence" value="ECO:0007669"/>
    <property type="project" value="UniProtKB-KW"/>
</dbReference>